<dbReference type="InterPro" id="IPR002110">
    <property type="entry name" value="Ankyrin_rpt"/>
</dbReference>
<evidence type="ECO:0000256" key="1">
    <source>
        <dbReference type="ARBA" id="ARBA00022737"/>
    </source>
</evidence>
<feature type="compositionally biased region" description="Gly residues" evidence="4">
    <location>
        <begin position="651"/>
        <end position="666"/>
    </location>
</feature>
<gene>
    <name evidence="5" type="ORF">PCOR1329_LOCUS59330</name>
</gene>
<dbReference type="Gene3D" id="1.25.40.20">
    <property type="entry name" value="Ankyrin repeat-containing domain"/>
    <property type="match status" value="1"/>
</dbReference>
<dbReference type="PROSITE" id="PS50297">
    <property type="entry name" value="ANK_REP_REGION"/>
    <property type="match status" value="2"/>
</dbReference>
<dbReference type="PROSITE" id="PS50088">
    <property type="entry name" value="ANK_REPEAT"/>
    <property type="match status" value="2"/>
</dbReference>
<dbReference type="InterPro" id="IPR036770">
    <property type="entry name" value="Ankyrin_rpt-contain_sf"/>
</dbReference>
<comment type="caution">
    <text evidence="5">The sequence shown here is derived from an EMBL/GenBank/DDBJ whole genome shotgun (WGS) entry which is preliminary data.</text>
</comment>
<feature type="compositionally biased region" description="Basic and acidic residues" evidence="4">
    <location>
        <begin position="138"/>
        <end position="147"/>
    </location>
</feature>
<dbReference type="PANTHER" id="PTHR24173:SF74">
    <property type="entry name" value="ANKYRIN REPEAT DOMAIN-CONTAINING PROTEIN 16"/>
    <property type="match status" value="1"/>
</dbReference>
<evidence type="ECO:0000313" key="5">
    <source>
        <dbReference type="EMBL" id="CAK0874393.1"/>
    </source>
</evidence>
<feature type="region of interest" description="Disordered" evidence="4">
    <location>
        <begin position="921"/>
        <end position="956"/>
    </location>
</feature>
<evidence type="ECO:0000256" key="3">
    <source>
        <dbReference type="PROSITE-ProRule" id="PRU00023"/>
    </source>
</evidence>
<dbReference type="SUPFAM" id="SSF48403">
    <property type="entry name" value="Ankyrin repeat"/>
    <property type="match status" value="1"/>
</dbReference>
<accession>A0ABN9VN40</accession>
<feature type="compositionally biased region" description="Low complexity" evidence="4">
    <location>
        <begin position="390"/>
        <end position="405"/>
    </location>
</feature>
<keyword evidence="6" id="KW-1185">Reference proteome</keyword>
<feature type="region of interest" description="Disordered" evidence="4">
    <location>
        <begin position="331"/>
        <end position="410"/>
    </location>
</feature>
<feature type="repeat" description="ANK" evidence="3">
    <location>
        <begin position="790"/>
        <end position="822"/>
    </location>
</feature>
<dbReference type="Proteomes" id="UP001189429">
    <property type="component" value="Unassembled WGS sequence"/>
</dbReference>
<feature type="region of interest" description="Disordered" evidence="4">
    <location>
        <begin position="632"/>
        <end position="692"/>
    </location>
</feature>
<proteinExistence type="predicted"/>
<reference evidence="5" key="1">
    <citation type="submission" date="2023-10" db="EMBL/GenBank/DDBJ databases">
        <authorList>
            <person name="Chen Y."/>
            <person name="Shah S."/>
            <person name="Dougan E. K."/>
            <person name="Thang M."/>
            <person name="Chan C."/>
        </authorList>
    </citation>
    <scope>NUCLEOTIDE SEQUENCE [LARGE SCALE GENOMIC DNA]</scope>
</reference>
<dbReference type="Pfam" id="PF12796">
    <property type="entry name" value="Ank_2"/>
    <property type="match status" value="1"/>
</dbReference>
<keyword evidence="1" id="KW-0677">Repeat</keyword>
<dbReference type="EMBL" id="CAUYUJ010017393">
    <property type="protein sequence ID" value="CAK0874393.1"/>
    <property type="molecule type" value="Genomic_DNA"/>
</dbReference>
<dbReference type="PANTHER" id="PTHR24173">
    <property type="entry name" value="ANKYRIN REPEAT CONTAINING"/>
    <property type="match status" value="1"/>
</dbReference>
<feature type="repeat" description="ANK" evidence="3">
    <location>
        <begin position="823"/>
        <end position="855"/>
    </location>
</feature>
<evidence type="ECO:0000256" key="4">
    <source>
        <dbReference type="SAM" id="MobiDB-lite"/>
    </source>
</evidence>
<feature type="compositionally biased region" description="Low complexity" evidence="4">
    <location>
        <begin position="350"/>
        <end position="360"/>
    </location>
</feature>
<organism evidence="5 6">
    <name type="scientific">Prorocentrum cordatum</name>
    <dbReference type="NCBI Taxonomy" id="2364126"/>
    <lineage>
        <taxon>Eukaryota</taxon>
        <taxon>Sar</taxon>
        <taxon>Alveolata</taxon>
        <taxon>Dinophyceae</taxon>
        <taxon>Prorocentrales</taxon>
        <taxon>Prorocentraceae</taxon>
        <taxon>Prorocentrum</taxon>
    </lineage>
</organism>
<evidence type="ECO:0008006" key="7">
    <source>
        <dbReference type="Google" id="ProtNLM"/>
    </source>
</evidence>
<feature type="compositionally biased region" description="Low complexity" evidence="4">
    <location>
        <begin position="634"/>
        <end position="650"/>
    </location>
</feature>
<feature type="region of interest" description="Disordered" evidence="4">
    <location>
        <begin position="580"/>
        <end position="599"/>
    </location>
</feature>
<dbReference type="SMART" id="SM00248">
    <property type="entry name" value="ANK"/>
    <property type="match status" value="3"/>
</dbReference>
<name>A0ABN9VN40_9DINO</name>
<evidence type="ECO:0000313" key="6">
    <source>
        <dbReference type="Proteomes" id="UP001189429"/>
    </source>
</evidence>
<feature type="region of interest" description="Disordered" evidence="4">
    <location>
        <begin position="138"/>
        <end position="179"/>
    </location>
</feature>
<sequence>MRTPTSETFGLSAGFARSPTSVTCPGLQRATQGHRPVFDMRWPARSSNEPRRVTDLGQVQLGRGCRRAKHPTHRQVTEVGDLARPVDGPSKSPRPQQVTEVGDLARPVDGRGSWRSSQRSLGARVEAPQLFAKEAARAGKGDLRAMPEKSPPLAPASLRHATGPSQPDAPSAPEAPRGAAACDLGRSRALRGPRVALLCQRGPASDGFDGGARLAGPPAPGAASRALSKAWAQGRGARSRATAGRSFVLTALDEAVTSRVLAAEDELRLRRALSDSREVARGIGPADSALAAAGSAVPMQVAEQERAGLSAIRTARSAMASSLAPFRRAAGRGWPLKIPPPAPRGGASGGRARASQGPRGEALEDHPNRGGRAPAPLGSRARRAADRRGIASAAAPPAMPDAAAAAGGGGGAPSGFAGGVCPLAVALAPRRPTCPAAALVPALLLGAPLSAGRRAALAPGAGSRTVGEMRPASCQPLIPKHFSPRPLARPVSAIAGPGELTAEGAVAPDGQVRGGAVGSLIQGAIREAGPGRNATRRKRVAAVAAVLDGLRRACLDGKSPPVLGRVRRGGRPELRRAFARAVSAGSPSGLPPAAQRRETSRECAALARLAGVRDAMRPPFFAPARERAGLVSQGRAAAAPNPADARAGAEPGPGGEDGAAAGGGERSGPPSGRGQRASAGGAGAQSLSAPAGRPSIGRVLDKLAGTPSAGVAALLGDQEADLAKRRSVLAVEAWQDREDDAAPLLDALTVNWKKFGVEGRILDLIDLRADVRGRLRAPWDPVFPDFEQTVGATPLHLAARRGLLEVSAALLRREADVDAQNQAGVTPLMVAVAFSRVEILDLLIEARASVSAADANGMTAVDWAVLEGEDGMLGRLLELEQAEDERRYELIKNSSIVLGTVGIVSAASKARARIDEEDREQFAKRHDVDSDSGISELPRTSDADGSARVGRGATWRSRGAALRTHVGEHPASDVAEKCPIFP</sequence>
<keyword evidence="2 3" id="KW-0040">ANK repeat</keyword>
<feature type="compositionally biased region" description="Low complexity" evidence="4">
    <location>
        <begin position="667"/>
        <end position="692"/>
    </location>
</feature>
<evidence type="ECO:0000256" key="2">
    <source>
        <dbReference type="ARBA" id="ARBA00023043"/>
    </source>
</evidence>
<protein>
    <recommendedName>
        <fullName evidence="7">ANK_REP_REGION domain-containing protein</fullName>
    </recommendedName>
</protein>